<keyword evidence="1" id="KW-0645">Protease</keyword>
<keyword evidence="1" id="KW-0482">Metalloprotease</keyword>
<proteinExistence type="predicted"/>
<evidence type="ECO:0000313" key="2">
    <source>
        <dbReference type="Proteomes" id="UP000199202"/>
    </source>
</evidence>
<dbReference type="Pfam" id="PF04228">
    <property type="entry name" value="Zn_peptidase"/>
    <property type="match status" value="1"/>
</dbReference>
<dbReference type="Proteomes" id="UP000199202">
    <property type="component" value="Unassembled WGS sequence"/>
</dbReference>
<evidence type="ECO:0000313" key="1">
    <source>
        <dbReference type="EMBL" id="SDL62290.1"/>
    </source>
</evidence>
<reference evidence="1 2" key="1">
    <citation type="submission" date="2016-10" db="EMBL/GenBank/DDBJ databases">
        <authorList>
            <person name="de Groot N.N."/>
        </authorList>
    </citation>
    <scope>NUCLEOTIDE SEQUENCE [LARGE SCALE GENOMIC DNA]</scope>
    <source>
        <strain evidence="1 2">CGMCC 4.6533</strain>
    </source>
</reference>
<name>A0A1G9LK32_9ACTN</name>
<dbReference type="InterPro" id="IPR007343">
    <property type="entry name" value="Uncharacterised_pept_Zn_put"/>
</dbReference>
<accession>A0A1G9LK32</accession>
<sequence>MRRYMQTVSGCLDRVWAKQLAKMHQSYKAPKRYFLKERANVDACGGTVPPTGATGFYCEARKTYYVLAESKAWSSKEGLWAAHSVARMHSYYIQDLVGIMDYGDELEAKAVSRDEQMLVINRSADQTACFAGAALQSMRDTLPSWSKFMARYKRDQDLKAYAAWLDRGFSSGRPGSCNTWTAPSKSIG</sequence>
<dbReference type="AlphaFoldDB" id="A0A1G9LK32"/>
<organism evidence="1 2">
    <name type="scientific">Nonomuraea jiangxiensis</name>
    <dbReference type="NCBI Taxonomy" id="633440"/>
    <lineage>
        <taxon>Bacteria</taxon>
        <taxon>Bacillati</taxon>
        <taxon>Actinomycetota</taxon>
        <taxon>Actinomycetes</taxon>
        <taxon>Streptosporangiales</taxon>
        <taxon>Streptosporangiaceae</taxon>
        <taxon>Nonomuraea</taxon>
    </lineage>
</organism>
<dbReference type="EMBL" id="FNDJ01000028">
    <property type="protein sequence ID" value="SDL62290.1"/>
    <property type="molecule type" value="Genomic_DNA"/>
</dbReference>
<protein>
    <submittedName>
        <fullName evidence="1">Predicted metalloprotease</fullName>
    </submittedName>
</protein>
<dbReference type="GO" id="GO:0006508">
    <property type="term" value="P:proteolysis"/>
    <property type="evidence" value="ECO:0007669"/>
    <property type="project" value="UniProtKB-KW"/>
</dbReference>
<keyword evidence="2" id="KW-1185">Reference proteome</keyword>
<dbReference type="GO" id="GO:0008237">
    <property type="term" value="F:metallopeptidase activity"/>
    <property type="evidence" value="ECO:0007669"/>
    <property type="project" value="UniProtKB-KW"/>
</dbReference>
<dbReference type="STRING" id="633440.SAMN05421869_12837"/>
<gene>
    <name evidence="1" type="ORF">SAMN05421869_12837</name>
</gene>
<keyword evidence="1" id="KW-0378">Hydrolase</keyword>